<comment type="similarity">
    <text evidence="8">Belongs to the ATPase delta chain family.</text>
</comment>
<name>A0A7X9QHJ3_STRRT</name>
<dbReference type="NCBIfam" id="NF004401">
    <property type="entry name" value="PRK05758.2-1"/>
    <property type="match status" value="1"/>
</dbReference>
<comment type="function">
    <text evidence="8">F(1)F(0) ATP synthase produces ATP from ADP in the presence of a proton or sodium gradient. F-type ATPases consist of two structural domains, F(1) containing the extramembraneous catalytic core and F(0) containing the membrane proton channel, linked together by a central stalk and a peripheral stalk. During catalysis, ATP synthesis in the catalytic domain of F(1) is coupled via a rotary mechanism of the central stalk subunits to proton translocation.</text>
</comment>
<dbReference type="Gene3D" id="1.10.520.20">
    <property type="entry name" value="N-terminal domain of the delta subunit of the F1F0-ATP synthase"/>
    <property type="match status" value="1"/>
</dbReference>
<keyword evidence="4 8" id="KW-0375">Hydrogen ion transport</keyword>
<evidence type="ECO:0000256" key="3">
    <source>
        <dbReference type="ARBA" id="ARBA00022475"/>
    </source>
</evidence>
<comment type="subcellular location">
    <subcellularLocation>
        <location evidence="8">Cell membrane</location>
        <topology evidence="8">Peripheral membrane protein</topology>
    </subcellularLocation>
    <subcellularLocation>
        <location evidence="1">Membrane</location>
    </subcellularLocation>
</comment>
<keyword evidence="3 8" id="KW-1003">Cell membrane</keyword>
<evidence type="ECO:0000256" key="6">
    <source>
        <dbReference type="ARBA" id="ARBA00023136"/>
    </source>
</evidence>
<comment type="caution">
    <text evidence="9">The sequence shown here is derived from an EMBL/GenBank/DDBJ whole genome shotgun (WGS) entry which is preliminary data.</text>
</comment>
<evidence type="ECO:0000313" key="9">
    <source>
        <dbReference type="EMBL" id="NMD49240.1"/>
    </source>
</evidence>
<keyword evidence="7 8" id="KW-0066">ATP synthesis</keyword>
<dbReference type="Pfam" id="PF00213">
    <property type="entry name" value="OSCP"/>
    <property type="match status" value="1"/>
</dbReference>
<keyword evidence="8" id="KW-0139">CF(1)</keyword>
<dbReference type="RefSeq" id="WP_003088956.1">
    <property type="nucleotide sequence ID" value="NZ_CP043405.1"/>
</dbReference>
<reference evidence="9 10" key="1">
    <citation type="submission" date="2020-04" db="EMBL/GenBank/DDBJ databases">
        <title>MicrobeNet Type strains.</title>
        <authorList>
            <person name="Nicholson A.C."/>
        </authorList>
    </citation>
    <scope>NUCLEOTIDE SEQUENCE [LARGE SCALE GENOMIC DNA]</scope>
    <source>
        <strain evidence="9 10">DSM 22768</strain>
    </source>
</reference>
<gene>
    <name evidence="8" type="primary">atpH</name>
    <name evidence="9" type="ORF">HHO37_06050</name>
</gene>
<protein>
    <recommendedName>
        <fullName evidence="8">ATP synthase subunit delta</fullName>
    </recommendedName>
    <alternativeName>
        <fullName evidence="8">ATP synthase F(1) sector subunit delta</fullName>
    </alternativeName>
    <alternativeName>
        <fullName evidence="8">F-type ATPase subunit delta</fullName>
        <shortName evidence="8">F-ATPase subunit delta</shortName>
    </alternativeName>
</protein>
<evidence type="ECO:0000256" key="5">
    <source>
        <dbReference type="ARBA" id="ARBA00023065"/>
    </source>
</evidence>
<proteinExistence type="inferred from homology"/>
<accession>A0A7X9QHJ3</accession>
<dbReference type="SUPFAM" id="SSF47928">
    <property type="entry name" value="N-terminal domain of the delta subunit of the F1F0-ATP synthase"/>
    <property type="match status" value="1"/>
</dbReference>
<evidence type="ECO:0000256" key="1">
    <source>
        <dbReference type="ARBA" id="ARBA00004370"/>
    </source>
</evidence>
<evidence type="ECO:0000256" key="4">
    <source>
        <dbReference type="ARBA" id="ARBA00022781"/>
    </source>
</evidence>
<keyword evidence="5 8" id="KW-0406">Ion transport</keyword>
<dbReference type="EMBL" id="JABASA010000010">
    <property type="protein sequence ID" value="NMD49240.1"/>
    <property type="molecule type" value="Genomic_DNA"/>
</dbReference>
<evidence type="ECO:0000256" key="8">
    <source>
        <dbReference type="HAMAP-Rule" id="MF_01416"/>
    </source>
</evidence>
<evidence type="ECO:0000313" key="10">
    <source>
        <dbReference type="Proteomes" id="UP000532121"/>
    </source>
</evidence>
<dbReference type="NCBIfam" id="TIGR01145">
    <property type="entry name" value="ATP_synt_delta"/>
    <property type="match status" value="1"/>
</dbReference>
<dbReference type="Proteomes" id="UP000532121">
    <property type="component" value="Unassembled WGS sequence"/>
</dbReference>
<dbReference type="PRINTS" id="PR00125">
    <property type="entry name" value="ATPASEDELTA"/>
</dbReference>
<keyword evidence="6 8" id="KW-0472">Membrane</keyword>
<sequence>MDKKTQALTETYAKSLADVAVEKNAAAAVYDDVKAILSVLDDKKVQNFLASTAVSLSEKACLVRLFQESGSDYMKNFLEIILQNERQSLLKPIMEEVLKELNLKTQTFDIEVTTAVALSDSQKERLGALAEKKFALTKRDFIEQIDEEIIGGFILKANNKVIDTSIRSQLQELKMNLK</sequence>
<dbReference type="InterPro" id="IPR000711">
    <property type="entry name" value="ATPase_OSCP/dsu"/>
</dbReference>
<dbReference type="AlphaFoldDB" id="A0A7X9QHJ3"/>
<dbReference type="InterPro" id="IPR026015">
    <property type="entry name" value="ATP_synth_OSCP/delta_N_sf"/>
</dbReference>
<comment type="function">
    <text evidence="8">This protein is part of the stalk that links CF(0) to CF(1). It either transmits conformational changes from CF(0) to CF(1) or is implicated in proton conduction.</text>
</comment>
<dbReference type="HAMAP" id="MF_01416">
    <property type="entry name" value="ATP_synth_delta_bact"/>
    <property type="match status" value="1"/>
</dbReference>
<dbReference type="GO" id="GO:0005886">
    <property type="term" value="C:plasma membrane"/>
    <property type="evidence" value="ECO:0007669"/>
    <property type="project" value="UniProtKB-SubCell"/>
</dbReference>
<organism evidence="9 10">
    <name type="scientific">Streptococcus ratti</name>
    <dbReference type="NCBI Taxonomy" id="1341"/>
    <lineage>
        <taxon>Bacteria</taxon>
        <taxon>Bacillati</taxon>
        <taxon>Bacillota</taxon>
        <taxon>Bacilli</taxon>
        <taxon>Lactobacillales</taxon>
        <taxon>Streptococcaceae</taxon>
        <taxon>Streptococcus</taxon>
    </lineage>
</organism>
<keyword evidence="2 8" id="KW-0813">Transport</keyword>
<dbReference type="GO" id="GO:0046933">
    <property type="term" value="F:proton-transporting ATP synthase activity, rotational mechanism"/>
    <property type="evidence" value="ECO:0007669"/>
    <property type="project" value="UniProtKB-UniRule"/>
</dbReference>
<evidence type="ECO:0000256" key="7">
    <source>
        <dbReference type="ARBA" id="ARBA00023310"/>
    </source>
</evidence>
<dbReference type="PANTHER" id="PTHR11910">
    <property type="entry name" value="ATP SYNTHASE DELTA CHAIN"/>
    <property type="match status" value="1"/>
</dbReference>
<dbReference type="GO" id="GO:0045259">
    <property type="term" value="C:proton-transporting ATP synthase complex"/>
    <property type="evidence" value="ECO:0007669"/>
    <property type="project" value="UniProtKB-KW"/>
</dbReference>
<evidence type="ECO:0000256" key="2">
    <source>
        <dbReference type="ARBA" id="ARBA00022448"/>
    </source>
</evidence>